<keyword evidence="3" id="KW-1185">Reference proteome</keyword>
<dbReference type="GO" id="GO:0043709">
    <property type="term" value="P:cell adhesion involved in single-species biofilm formation"/>
    <property type="evidence" value="ECO:0007669"/>
    <property type="project" value="TreeGrafter"/>
</dbReference>
<evidence type="ECO:0000313" key="2">
    <source>
        <dbReference type="EMBL" id="MRH42838.1"/>
    </source>
</evidence>
<evidence type="ECO:0000313" key="3">
    <source>
        <dbReference type="Proteomes" id="UP000799092"/>
    </source>
</evidence>
<protein>
    <submittedName>
        <fullName evidence="2">Diguanylate cyclase</fullName>
    </submittedName>
</protein>
<dbReference type="Gene3D" id="3.30.70.270">
    <property type="match status" value="1"/>
</dbReference>
<organism evidence="2 3">
    <name type="scientific">Aquibacillus halophilus</name>
    <dbReference type="NCBI Taxonomy" id="930132"/>
    <lineage>
        <taxon>Bacteria</taxon>
        <taxon>Bacillati</taxon>
        <taxon>Bacillota</taxon>
        <taxon>Bacilli</taxon>
        <taxon>Bacillales</taxon>
        <taxon>Bacillaceae</taxon>
        <taxon>Aquibacillus</taxon>
    </lineage>
</organism>
<accession>A0A6A8DB57</accession>
<evidence type="ECO:0000259" key="1">
    <source>
        <dbReference type="PROSITE" id="PS50887"/>
    </source>
</evidence>
<dbReference type="CDD" id="cd01949">
    <property type="entry name" value="GGDEF"/>
    <property type="match status" value="1"/>
</dbReference>
<dbReference type="PANTHER" id="PTHR45138:SF9">
    <property type="entry name" value="DIGUANYLATE CYCLASE DGCM-RELATED"/>
    <property type="match status" value="1"/>
</dbReference>
<dbReference type="InterPro" id="IPR029787">
    <property type="entry name" value="Nucleotide_cyclase"/>
</dbReference>
<dbReference type="FunFam" id="3.30.70.270:FF:000001">
    <property type="entry name" value="Diguanylate cyclase domain protein"/>
    <property type="match status" value="1"/>
</dbReference>
<proteinExistence type="predicted"/>
<dbReference type="GO" id="GO:0005886">
    <property type="term" value="C:plasma membrane"/>
    <property type="evidence" value="ECO:0007669"/>
    <property type="project" value="TreeGrafter"/>
</dbReference>
<gene>
    <name evidence="2" type="ORF">GH741_09085</name>
</gene>
<dbReference type="InterPro" id="IPR050469">
    <property type="entry name" value="Diguanylate_Cyclase"/>
</dbReference>
<name>A0A6A8DB57_9BACI</name>
<dbReference type="InterPro" id="IPR043128">
    <property type="entry name" value="Rev_trsase/Diguanyl_cyclase"/>
</dbReference>
<dbReference type="SMART" id="SM00267">
    <property type="entry name" value="GGDEF"/>
    <property type="match status" value="1"/>
</dbReference>
<dbReference type="OrthoDB" id="9759607at2"/>
<dbReference type="Proteomes" id="UP000799092">
    <property type="component" value="Unassembled WGS sequence"/>
</dbReference>
<dbReference type="PANTHER" id="PTHR45138">
    <property type="entry name" value="REGULATORY COMPONENTS OF SENSORY TRANSDUCTION SYSTEM"/>
    <property type="match status" value="1"/>
</dbReference>
<sequence>MIGEILMEIKESLQVDLRNFFAEKFMYSTDGFSGDLITEVSKHIKKLLQAKCVALYLHDYCNDNFELATSLTYEQKVLKQNLLIDSNNKIIYKSTTNFTILKGCNVFKQPSNFSSFLFPLNFGDSPIGYLFLAVEQDKLSNQSYKKLEGMIDETYKLLNGLGNYSKTMEKANKYELLYRVTTKFHSSINTNDVLTEVIHTLSDVYPHFEYRLYLSQDYKNDTDLPIKELIYNDEFANKSSVQAFQTGNVKMEKDETGLKTRLFAPLKGKQGIYGVLQIISPVDRLFPDSDVEFITLLANTAGNALENAHLYQQSRQLISDLQLINETSHTLNSNLRLSETTAFMNKQITTFFGANEIGFILFKEDDYDLLDGSTKFFLLDESSLFLETIIPTLRSEKESLFIGNFSTKHPDVKMPYHSVMAIPMIQSDQVKGAIVVLHTEPYFYSFETFKLVQSLVHHSTLAFVNSLLREQLEQLVITDYLTKLYSRKYLDERLQEHLLFDKQGAFLLIDIDDFKTINDTFGHDTGDELLIKVANIIENRLGANDFAARWGGEELAVYLPESMLDEAMEVAQELVDRVRQNTNPIITISVGVSYWNSNQPNEMHRLFDRADEALYEAKAKGKNCVVREKVKPLY</sequence>
<dbReference type="NCBIfam" id="TIGR00254">
    <property type="entry name" value="GGDEF"/>
    <property type="match status" value="1"/>
</dbReference>
<dbReference type="InterPro" id="IPR000160">
    <property type="entry name" value="GGDEF_dom"/>
</dbReference>
<dbReference type="InterPro" id="IPR029016">
    <property type="entry name" value="GAF-like_dom_sf"/>
</dbReference>
<dbReference type="GO" id="GO:1902201">
    <property type="term" value="P:negative regulation of bacterial-type flagellum-dependent cell motility"/>
    <property type="evidence" value="ECO:0007669"/>
    <property type="project" value="TreeGrafter"/>
</dbReference>
<dbReference type="Pfam" id="PF13492">
    <property type="entry name" value="GAF_3"/>
    <property type="match status" value="1"/>
</dbReference>
<comment type="caution">
    <text evidence="2">The sequence shown here is derived from an EMBL/GenBank/DDBJ whole genome shotgun (WGS) entry which is preliminary data.</text>
</comment>
<dbReference type="SUPFAM" id="SSF55781">
    <property type="entry name" value="GAF domain-like"/>
    <property type="match status" value="2"/>
</dbReference>
<dbReference type="Gene3D" id="3.30.450.40">
    <property type="match status" value="2"/>
</dbReference>
<dbReference type="GO" id="GO:0052621">
    <property type="term" value="F:diguanylate cyclase activity"/>
    <property type="evidence" value="ECO:0007669"/>
    <property type="project" value="TreeGrafter"/>
</dbReference>
<dbReference type="SMART" id="SM00065">
    <property type="entry name" value="GAF"/>
    <property type="match status" value="1"/>
</dbReference>
<dbReference type="Pfam" id="PF00990">
    <property type="entry name" value="GGDEF"/>
    <property type="match status" value="1"/>
</dbReference>
<dbReference type="SUPFAM" id="SSF55073">
    <property type="entry name" value="Nucleotide cyclase"/>
    <property type="match status" value="1"/>
</dbReference>
<reference evidence="2" key="1">
    <citation type="submission" date="2019-11" db="EMBL/GenBank/DDBJ databases">
        <authorList>
            <person name="Li J."/>
        </authorList>
    </citation>
    <scope>NUCLEOTIDE SEQUENCE</scope>
    <source>
        <strain evidence="2">B6B</strain>
    </source>
</reference>
<dbReference type="PROSITE" id="PS50887">
    <property type="entry name" value="GGDEF"/>
    <property type="match status" value="1"/>
</dbReference>
<dbReference type="EMBL" id="WJNG01000007">
    <property type="protein sequence ID" value="MRH42838.1"/>
    <property type="molecule type" value="Genomic_DNA"/>
</dbReference>
<dbReference type="AlphaFoldDB" id="A0A6A8DB57"/>
<dbReference type="InterPro" id="IPR003018">
    <property type="entry name" value="GAF"/>
</dbReference>
<feature type="domain" description="GGDEF" evidence="1">
    <location>
        <begin position="502"/>
        <end position="630"/>
    </location>
</feature>